<dbReference type="InterPro" id="IPR043502">
    <property type="entry name" value="DNA/RNA_pol_sf"/>
</dbReference>
<evidence type="ECO:0000313" key="1">
    <source>
        <dbReference type="EMBL" id="GFS81797.1"/>
    </source>
</evidence>
<dbReference type="AlphaFoldDB" id="A0A8X6T8H1"/>
<accession>A0A8X6T8H1</accession>
<dbReference type="Proteomes" id="UP000887013">
    <property type="component" value="Unassembled WGS sequence"/>
</dbReference>
<dbReference type="EMBL" id="BMAW01097829">
    <property type="protein sequence ID" value="GFS81797.1"/>
    <property type="molecule type" value="Genomic_DNA"/>
</dbReference>
<name>A0A8X6T8H1_NEPPI</name>
<dbReference type="Gene3D" id="3.30.70.270">
    <property type="match status" value="1"/>
</dbReference>
<dbReference type="PANTHER" id="PTHR33064:SF37">
    <property type="entry name" value="RIBONUCLEASE H"/>
    <property type="match status" value="1"/>
</dbReference>
<dbReference type="PANTHER" id="PTHR33064">
    <property type="entry name" value="POL PROTEIN"/>
    <property type="match status" value="1"/>
</dbReference>
<dbReference type="InterPro" id="IPR051320">
    <property type="entry name" value="Viral_Replic_Matur_Polypro"/>
</dbReference>
<organism evidence="1 2">
    <name type="scientific">Nephila pilipes</name>
    <name type="common">Giant wood spider</name>
    <name type="synonym">Nephila maculata</name>
    <dbReference type="NCBI Taxonomy" id="299642"/>
    <lineage>
        <taxon>Eukaryota</taxon>
        <taxon>Metazoa</taxon>
        <taxon>Ecdysozoa</taxon>
        <taxon>Arthropoda</taxon>
        <taxon>Chelicerata</taxon>
        <taxon>Arachnida</taxon>
        <taxon>Araneae</taxon>
        <taxon>Araneomorphae</taxon>
        <taxon>Entelegynae</taxon>
        <taxon>Araneoidea</taxon>
        <taxon>Nephilidae</taxon>
        <taxon>Nephila</taxon>
    </lineage>
</organism>
<evidence type="ECO:0000313" key="2">
    <source>
        <dbReference type="Proteomes" id="UP000887013"/>
    </source>
</evidence>
<proteinExistence type="predicted"/>
<reference evidence="1" key="1">
    <citation type="submission" date="2020-08" db="EMBL/GenBank/DDBJ databases">
        <title>Multicomponent nature underlies the extraordinary mechanical properties of spider dragline silk.</title>
        <authorList>
            <person name="Kono N."/>
            <person name="Nakamura H."/>
            <person name="Mori M."/>
            <person name="Yoshida Y."/>
            <person name="Ohtoshi R."/>
            <person name="Malay A.D."/>
            <person name="Moran D.A.P."/>
            <person name="Tomita M."/>
            <person name="Numata K."/>
            <person name="Arakawa K."/>
        </authorList>
    </citation>
    <scope>NUCLEOTIDE SEQUENCE</scope>
</reference>
<dbReference type="OrthoDB" id="41323at2759"/>
<gene>
    <name evidence="1" type="primary">Tf2-6_427</name>
    <name evidence="1" type="ORF">NPIL_199951</name>
</gene>
<dbReference type="InterPro" id="IPR043128">
    <property type="entry name" value="Rev_trsase/Diguanyl_cyclase"/>
</dbReference>
<keyword evidence="2" id="KW-1185">Reference proteome</keyword>
<sequence>MNEFPQPATVRDLRKFREIINFYRRFIPNATKHQAALSNYLKGSERNDKNLIQWTEESIRAFELDKQQICSVVSFCHPCAHLPLAVMVDASNTTVGA</sequence>
<protein>
    <submittedName>
        <fullName evidence="1">Transposon Tf2-6 polyprotein</fullName>
    </submittedName>
</protein>
<comment type="caution">
    <text evidence="1">The sequence shown here is derived from an EMBL/GenBank/DDBJ whole genome shotgun (WGS) entry which is preliminary data.</text>
</comment>
<dbReference type="SUPFAM" id="SSF56672">
    <property type="entry name" value="DNA/RNA polymerases"/>
    <property type="match status" value="1"/>
</dbReference>
<dbReference type="GO" id="GO:0071897">
    <property type="term" value="P:DNA biosynthetic process"/>
    <property type="evidence" value="ECO:0007669"/>
    <property type="project" value="UniProtKB-ARBA"/>
</dbReference>